<evidence type="ECO:0000313" key="3">
    <source>
        <dbReference type="EMBL" id="NED96332.1"/>
    </source>
</evidence>
<dbReference type="EMBL" id="JAAGOB010000006">
    <property type="protein sequence ID" value="NED96332.1"/>
    <property type="molecule type" value="Genomic_DNA"/>
</dbReference>
<keyword evidence="4" id="KW-1185">Reference proteome</keyword>
<dbReference type="AlphaFoldDB" id="A0A6N9YMY1"/>
<feature type="region of interest" description="Disordered" evidence="1">
    <location>
        <begin position="1"/>
        <end position="20"/>
    </location>
</feature>
<evidence type="ECO:0000313" key="4">
    <source>
        <dbReference type="Proteomes" id="UP000469185"/>
    </source>
</evidence>
<sequence length="251" mass="27649">MTSTMATPVQHIPKISHREARDLATTEHHRALDLLRSLDDEEWSKPTDCPAWDVRAMAGHMLGMMEFTCSVREFVHVIRAGGKAAGDGPTIDGMTEVQVADRAGLGVDELLERIAAAGPRAARRRYRVPRPLRALPMKQEMPKGVETWRLGYLFDIILTRDPWMHRIDLSRATGRELLLTPEHDGRVVSDVVAEWARRHGQSFTLTLTGPAGGTFTHGNGGEDITIDAVQFCRTVSGRGSGPGLLGEPVPF</sequence>
<dbReference type="GO" id="GO:0016853">
    <property type="term" value="F:isomerase activity"/>
    <property type="evidence" value="ECO:0007669"/>
    <property type="project" value="UniProtKB-KW"/>
</dbReference>
<dbReference type="InterPro" id="IPR017517">
    <property type="entry name" value="Maleyloyr_isom"/>
</dbReference>
<feature type="domain" description="Mycothiol-dependent maleylpyruvate isomerase metal-binding" evidence="2">
    <location>
        <begin position="26"/>
        <end position="169"/>
    </location>
</feature>
<dbReference type="GO" id="GO:0046872">
    <property type="term" value="F:metal ion binding"/>
    <property type="evidence" value="ECO:0007669"/>
    <property type="project" value="InterPro"/>
</dbReference>
<dbReference type="Pfam" id="PF11716">
    <property type="entry name" value="MDMPI_N"/>
    <property type="match status" value="1"/>
</dbReference>
<evidence type="ECO:0000256" key="1">
    <source>
        <dbReference type="SAM" id="MobiDB-lite"/>
    </source>
</evidence>
<gene>
    <name evidence="3" type="ORF">G1H11_13540</name>
</gene>
<dbReference type="NCBIfam" id="TIGR03083">
    <property type="entry name" value="maleylpyruvate isomerase family mycothiol-dependent enzyme"/>
    <property type="match status" value="1"/>
</dbReference>
<dbReference type="RefSeq" id="WP_163819095.1">
    <property type="nucleotide sequence ID" value="NZ_JAAGOB010000006.1"/>
</dbReference>
<protein>
    <submittedName>
        <fullName evidence="3">Maleylpyruvate isomerase family mycothiol-dependent enzyme</fullName>
    </submittedName>
</protein>
<name>A0A6N9YMY1_9ACTN</name>
<accession>A0A6N9YMY1</accession>
<keyword evidence="3" id="KW-0670">Pyruvate</keyword>
<reference evidence="3 4" key="1">
    <citation type="submission" date="2020-02" db="EMBL/GenBank/DDBJ databases">
        <authorList>
            <person name="Li X.-J."/>
            <person name="Feng X.-M."/>
        </authorList>
    </citation>
    <scope>NUCLEOTIDE SEQUENCE [LARGE SCALE GENOMIC DNA]</scope>
    <source>
        <strain evidence="3 4">CGMCC 4.7225</strain>
    </source>
</reference>
<organism evidence="3 4">
    <name type="scientific">Phytoactinopolyspora alkaliphila</name>
    <dbReference type="NCBI Taxonomy" id="1783498"/>
    <lineage>
        <taxon>Bacteria</taxon>
        <taxon>Bacillati</taxon>
        <taxon>Actinomycetota</taxon>
        <taxon>Actinomycetes</taxon>
        <taxon>Jiangellales</taxon>
        <taxon>Jiangellaceae</taxon>
        <taxon>Phytoactinopolyspora</taxon>
    </lineage>
</organism>
<dbReference type="SUPFAM" id="SSF109854">
    <property type="entry name" value="DinB/YfiT-like putative metalloenzymes"/>
    <property type="match status" value="1"/>
</dbReference>
<dbReference type="InterPro" id="IPR034660">
    <property type="entry name" value="DinB/YfiT-like"/>
</dbReference>
<comment type="caution">
    <text evidence="3">The sequence shown here is derived from an EMBL/GenBank/DDBJ whole genome shotgun (WGS) entry which is preliminary data.</text>
</comment>
<dbReference type="InterPro" id="IPR024344">
    <property type="entry name" value="MDMPI_metal-binding"/>
</dbReference>
<proteinExistence type="predicted"/>
<keyword evidence="3" id="KW-0413">Isomerase</keyword>
<dbReference type="Gene3D" id="1.20.120.450">
    <property type="entry name" value="dinb family like domain"/>
    <property type="match status" value="1"/>
</dbReference>
<evidence type="ECO:0000259" key="2">
    <source>
        <dbReference type="Pfam" id="PF11716"/>
    </source>
</evidence>
<dbReference type="Proteomes" id="UP000469185">
    <property type="component" value="Unassembled WGS sequence"/>
</dbReference>